<accession>A0A0G1RLW5</accession>
<dbReference type="Proteomes" id="UP000034307">
    <property type="component" value="Unassembled WGS sequence"/>
</dbReference>
<organism evidence="1 2">
    <name type="scientific">Candidatus Amesbacteria bacterium GW2011_GWA2_47_11b</name>
    <dbReference type="NCBI Taxonomy" id="1618358"/>
    <lineage>
        <taxon>Bacteria</taxon>
        <taxon>Candidatus Amesiibacteriota</taxon>
    </lineage>
</organism>
<comment type="caution">
    <text evidence="1">The sequence shown here is derived from an EMBL/GenBank/DDBJ whole genome shotgun (WGS) entry which is preliminary data.</text>
</comment>
<proteinExistence type="predicted"/>
<dbReference type="EMBL" id="LCNO01000004">
    <property type="protein sequence ID" value="KKU58329.1"/>
    <property type="molecule type" value="Genomic_DNA"/>
</dbReference>
<name>A0A0G1RLW5_9BACT</name>
<evidence type="ECO:0000313" key="1">
    <source>
        <dbReference type="EMBL" id="KKU58329.1"/>
    </source>
</evidence>
<dbReference type="AlphaFoldDB" id="A0A0G1RLW5"/>
<reference evidence="1 2" key="1">
    <citation type="journal article" date="2015" name="Nature">
        <title>rRNA introns, odd ribosomes, and small enigmatic genomes across a large radiation of phyla.</title>
        <authorList>
            <person name="Brown C.T."/>
            <person name="Hug L.A."/>
            <person name="Thomas B.C."/>
            <person name="Sharon I."/>
            <person name="Castelle C.J."/>
            <person name="Singh A."/>
            <person name="Wilkins M.J."/>
            <person name="Williams K.H."/>
            <person name="Banfield J.F."/>
        </authorList>
    </citation>
    <scope>NUCLEOTIDE SEQUENCE [LARGE SCALE GENOMIC DNA]</scope>
</reference>
<sequence>MCLTGWGRVKRLRCGRQKSLKKLRKKLAILLAFVEQRPAYQVAQEHGVSYPVVTRVFRTIRELLYHQCELEGKRLSGDIEIDEAYFGGRRKGQARPGS</sequence>
<evidence type="ECO:0000313" key="2">
    <source>
        <dbReference type="Proteomes" id="UP000034307"/>
    </source>
</evidence>
<gene>
    <name evidence="1" type="ORF">UX80_C0004G0080</name>
</gene>
<dbReference type="STRING" id="1618358.UX80_C0004G0080"/>
<protein>
    <submittedName>
        <fullName evidence="1">IS1016 transposase</fullName>
    </submittedName>
</protein>